<dbReference type="Pfam" id="PF07980">
    <property type="entry name" value="SusD_RagB"/>
    <property type="match status" value="1"/>
</dbReference>
<dbReference type="Proteomes" id="UP001501207">
    <property type="component" value="Unassembled WGS sequence"/>
</dbReference>
<proteinExistence type="inferred from homology"/>
<evidence type="ECO:0000256" key="6">
    <source>
        <dbReference type="SAM" id="SignalP"/>
    </source>
</evidence>
<dbReference type="Gene3D" id="1.25.40.390">
    <property type="match status" value="1"/>
</dbReference>
<dbReference type="InterPro" id="IPR033985">
    <property type="entry name" value="SusD-like_N"/>
</dbReference>
<gene>
    <name evidence="9" type="ORF">GCM10023143_33990</name>
</gene>
<sequence>MKKKTAFHMILLVSALGLASCNDQYLDLLPPSDLTEANFYKTANDMNSAVIGIYSSYQARIPRDWILLEMPSDELYPTGYHNFFGLTDLNSLAFLPDDQHFSDFWKKSYSGIYRANAVLKNIEIPTDYEATQKDQYTGEARFMRALFYFDLVRMFGGIPKVTSLFSVEESKSTPRASEAEIYALITDDLKAAIDMLPPKENMQKGRANKGAATALLVKVYVYLKDWKNAKTYLDKMPDFHYRLMDDFAALWTEQNEDNDEIIFAMKYTAETNGQPLTDDFLPYFGVTGISKHGQENGFPAWSLMKKYEKDDSRKAVTFTEYWKSPDSPEEEPAIWYPYVNKFAVPHTTPGSSGLDIPVLRYADLLLLKAEVLYNLNQPDQALTALNSVRERAFGNTDHDYALSDIPDAEAFYDKLLLERQLELAFENQRWFDLVRTGRYLTVLKQLETSYNPATQTPLVLHLDPKEFQKHFPIPQDQIDLNNPGVLEQNEGYK</sequence>
<dbReference type="PROSITE" id="PS51257">
    <property type="entry name" value="PROKAR_LIPOPROTEIN"/>
    <property type="match status" value="1"/>
</dbReference>
<evidence type="ECO:0000259" key="7">
    <source>
        <dbReference type="Pfam" id="PF07980"/>
    </source>
</evidence>
<accession>A0ABP8G9F9</accession>
<keyword evidence="10" id="KW-1185">Reference proteome</keyword>
<evidence type="ECO:0000313" key="10">
    <source>
        <dbReference type="Proteomes" id="UP001501207"/>
    </source>
</evidence>
<evidence type="ECO:0000256" key="5">
    <source>
        <dbReference type="ARBA" id="ARBA00023237"/>
    </source>
</evidence>
<dbReference type="SUPFAM" id="SSF48452">
    <property type="entry name" value="TPR-like"/>
    <property type="match status" value="1"/>
</dbReference>
<organism evidence="9 10">
    <name type="scientific">Compostibacter hankyongensis</name>
    <dbReference type="NCBI Taxonomy" id="1007089"/>
    <lineage>
        <taxon>Bacteria</taxon>
        <taxon>Pseudomonadati</taxon>
        <taxon>Bacteroidota</taxon>
        <taxon>Chitinophagia</taxon>
        <taxon>Chitinophagales</taxon>
        <taxon>Chitinophagaceae</taxon>
        <taxon>Compostibacter</taxon>
    </lineage>
</organism>
<keyword evidence="4" id="KW-0472">Membrane</keyword>
<dbReference type="RefSeq" id="WP_344981626.1">
    <property type="nucleotide sequence ID" value="NZ_BAABFN010000022.1"/>
</dbReference>
<protein>
    <submittedName>
        <fullName evidence="9">RagB/SusD family nutrient uptake outer membrane protein</fullName>
    </submittedName>
</protein>
<name>A0ABP8G9F9_9BACT</name>
<dbReference type="CDD" id="cd08977">
    <property type="entry name" value="SusD"/>
    <property type="match status" value="1"/>
</dbReference>
<keyword evidence="5" id="KW-0998">Cell outer membrane</keyword>
<evidence type="ECO:0000256" key="1">
    <source>
        <dbReference type="ARBA" id="ARBA00004442"/>
    </source>
</evidence>
<feature type="domain" description="RagB/SusD" evidence="7">
    <location>
        <begin position="280"/>
        <end position="492"/>
    </location>
</feature>
<comment type="caution">
    <text evidence="9">The sequence shown here is derived from an EMBL/GenBank/DDBJ whole genome shotgun (WGS) entry which is preliminary data.</text>
</comment>
<dbReference type="InterPro" id="IPR011990">
    <property type="entry name" value="TPR-like_helical_dom_sf"/>
</dbReference>
<reference evidence="10" key="1">
    <citation type="journal article" date="2019" name="Int. J. Syst. Evol. Microbiol.">
        <title>The Global Catalogue of Microorganisms (GCM) 10K type strain sequencing project: providing services to taxonomists for standard genome sequencing and annotation.</title>
        <authorList>
            <consortium name="The Broad Institute Genomics Platform"/>
            <consortium name="The Broad Institute Genome Sequencing Center for Infectious Disease"/>
            <person name="Wu L."/>
            <person name="Ma J."/>
        </authorList>
    </citation>
    <scope>NUCLEOTIDE SEQUENCE [LARGE SCALE GENOMIC DNA]</scope>
    <source>
        <strain evidence="10">JCM 17664</strain>
    </source>
</reference>
<dbReference type="Pfam" id="PF14322">
    <property type="entry name" value="SusD-like_3"/>
    <property type="match status" value="1"/>
</dbReference>
<dbReference type="EMBL" id="BAABFN010000022">
    <property type="protein sequence ID" value="GAA4320077.1"/>
    <property type="molecule type" value="Genomic_DNA"/>
</dbReference>
<evidence type="ECO:0000259" key="8">
    <source>
        <dbReference type="Pfam" id="PF14322"/>
    </source>
</evidence>
<feature type="domain" description="SusD-like N-terminal" evidence="8">
    <location>
        <begin position="25"/>
        <end position="220"/>
    </location>
</feature>
<evidence type="ECO:0000256" key="3">
    <source>
        <dbReference type="ARBA" id="ARBA00022729"/>
    </source>
</evidence>
<comment type="subcellular location">
    <subcellularLocation>
        <location evidence="1">Cell outer membrane</location>
    </subcellularLocation>
</comment>
<feature type="signal peptide" evidence="6">
    <location>
        <begin position="1"/>
        <end position="19"/>
    </location>
</feature>
<feature type="chain" id="PRO_5046102107" evidence="6">
    <location>
        <begin position="20"/>
        <end position="493"/>
    </location>
</feature>
<keyword evidence="3 6" id="KW-0732">Signal</keyword>
<comment type="similarity">
    <text evidence="2">Belongs to the SusD family.</text>
</comment>
<evidence type="ECO:0000256" key="2">
    <source>
        <dbReference type="ARBA" id="ARBA00006275"/>
    </source>
</evidence>
<evidence type="ECO:0000256" key="4">
    <source>
        <dbReference type="ARBA" id="ARBA00023136"/>
    </source>
</evidence>
<evidence type="ECO:0000313" key="9">
    <source>
        <dbReference type="EMBL" id="GAA4320077.1"/>
    </source>
</evidence>
<dbReference type="InterPro" id="IPR012944">
    <property type="entry name" value="SusD_RagB_dom"/>
</dbReference>